<comment type="caution">
    <text evidence="6">The sequence shown here is derived from an EMBL/GenBank/DDBJ whole genome shotgun (WGS) entry which is preliminary data.</text>
</comment>
<keyword evidence="7" id="KW-1185">Reference proteome</keyword>
<proteinExistence type="inferred from homology"/>
<evidence type="ECO:0000313" key="7">
    <source>
        <dbReference type="Proteomes" id="UP000460221"/>
    </source>
</evidence>
<dbReference type="InterPro" id="IPR045304">
    <property type="entry name" value="LbH_SAT"/>
</dbReference>
<keyword evidence="4" id="KW-0012">Acyltransferase</keyword>
<organism evidence="6 7">
    <name type="scientific">Nakamurella alba</name>
    <dbReference type="NCBI Taxonomy" id="2665158"/>
    <lineage>
        <taxon>Bacteria</taxon>
        <taxon>Bacillati</taxon>
        <taxon>Actinomycetota</taxon>
        <taxon>Actinomycetes</taxon>
        <taxon>Nakamurellales</taxon>
        <taxon>Nakamurellaceae</taxon>
        <taxon>Nakamurella</taxon>
    </lineage>
</organism>
<keyword evidence="3" id="KW-0677">Repeat</keyword>
<dbReference type="EMBL" id="WLYK01000006">
    <property type="protein sequence ID" value="MTD15407.1"/>
    <property type="molecule type" value="Genomic_DNA"/>
</dbReference>
<dbReference type="InterPro" id="IPR001451">
    <property type="entry name" value="Hexapep"/>
</dbReference>
<evidence type="ECO:0000256" key="2">
    <source>
        <dbReference type="ARBA" id="ARBA00022679"/>
    </source>
</evidence>
<dbReference type="InterPro" id="IPR011004">
    <property type="entry name" value="Trimer_LpxA-like_sf"/>
</dbReference>
<dbReference type="PANTHER" id="PTHR42811">
    <property type="entry name" value="SERINE ACETYLTRANSFERASE"/>
    <property type="match status" value="1"/>
</dbReference>
<feature type="region of interest" description="Disordered" evidence="5">
    <location>
        <begin position="221"/>
        <end position="254"/>
    </location>
</feature>
<dbReference type="InterPro" id="IPR018357">
    <property type="entry name" value="Hexapep_transf_CS"/>
</dbReference>
<feature type="compositionally biased region" description="Basic and acidic residues" evidence="5">
    <location>
        <begin position="230"/>
        <end position="240"/>
    </location>
</feature>
<evidence type="ECO:0000256" key="4">
    <source>
        <dbReference type="ARBA" id="ARBA00023315"/>
    </source>
</evidence>
<dbReference type="Proteomes" id="UP000460221">
    <property type="component" value="Unassembled WGS sequence"/>
</dbReference>
<keyword evidence="2 6" id="KW-0808">Transferase</keyword>
<comment type="similarity">
    <text evidence="1">Belongs to the transferase hexapeptide repeat family.</text>
</comment>
<evidence type="ECO:0000313" key="6">
    <source>
        <dbReference type="EMBL" id="MTD15407.1"/>
    </source>
</evidence>
<dbReference type="Gene3D" id="2.160.10.10">
    <property type="entry name" value="Hexapeptide repeat proteins"/>
    <property type="match status" value="1"/>
</dbReference>
<evidence type="ECO:0000256" key="5">
    <source>
        <dbReference type="SAM" id="MobiDB-lite"/>
    </source>
</evidence>
<accession>A0A7K1FML3</accession>
<dbReference type="SUPFAM" id="SSF51161">
    <property type="entry name" value="Trimeric LpxA-like enzymes"/>
    <property type="match status" value="1"/>
</dbReference>
<dbReference type="PROSITE" id="PS00101">
    <property type="entry name" value="HEXAPEP_TRANSFERASES"/>
    <property type="match status" value="1"/>
</dbReference>
<dbReference type="CDD" id="cd03354">
    <property type="entry name" value="LbH_SAT"/>
    <property type="match status" value="1"/>
</dbReference>
<protein>
    <submittedName>
        <fullName evidence="6">Serine acetyltransferase</fullName>
    </submittedName>
</protein>
<sequence>MTSWAAVKQLIRSDIDRYQYMLELDGVLPRRGPQLVRDLRTLLLCKGAQAGIVFRLGHALIAWTPTTVAGRWGRRVGRIGHWMAGRVIETRTGIQIADRATIGPGLYIGHFGGVIIGVVTMGANCNLSHGVTLGRSGRVGDLARPTLGDRVWVGPGAVLVGGITIGDDAAVGANTVVTKDLPARSTSVGSPPRTFPDRGSFEMIVYRGSEEDPGRHASLLRIAPAGGDRGLPEQRRRFEPEPTEVGPVVSGRPA</sequence>
<dbReference type="Pfam" id="PF00132">
    <property type="entry name" value="Hexapep"/>
    <property type="match status" value="1"/>
</dbReference>
<reference evidence="6 7" key="1">
    <citation type="submission" date="2019-11" db="EMBL/GenBank/DDBJ databases">
        <authorList>
            <person name="Jiang L.-Q."/>
        </authorList>
    </citation>
    <scope>NUCLEOTIDE SEQUENCE [LARGE SCALE GENOMIC DNA]</scope>
    <source>
        <strain evidence="6 7">YIM 132087</strain>
    </source>
</reference>
<gene>
    <name evidence="6" type="ORF">GIS00_15825</name>
</gene>
<dbReference type="GO" id="GO:0016746">
    <property type="term" value="F:acyltransferase activity"/>
    <property type="evidence" value="ECO:0007669"/>
    <property type="project" value="UniProtKB-KW"/>
</dbReference>
<dbReference type="AlphaFoldDB" id="A0A7K1FML3"/>
<name>A0A7K1FML3_9ACTN</name>
<evidence type="ECO:0000256" key="1">
    <source>
        <dbReference type="ARBA" id="ARBA00007274"/>
    </source>
</evidence>
<evidence type="ECO:0000256" key="3">
    <source>
        <dbReference type="ARBA" id="ARBA00022737"/>
    </source>
</evidence>